<proteinExistence type="predicted"/>
<evidence type="ECO:0000313" key="3">
    <source>
        <dbReference type="EMBL" id="SDB07941.1"/>
    </source>
</evidence>
<dbReference type="EMBL" id="FMXO01000002">
    <property type="protein sequence ID" value="SDB07941.1"/>
    <property type="molecule type" value="Genomic_DNA"/>
</dbReference>
<evidence type="ECO:0000313" key="4">
    <source>
        <dbReference type="Proteomes" id="UP000198771"/>
    </source>
</evidence>
<dbReference type="Proteomes" id="UP000198771">
    <property type="component" value="Unassembled WGS sequence"/>
</dbReference>
<dbReference type="AlphaFoldDB" id="A0A1G6AHQ3"/>
<dbReference type="SUPFAM" id="SSF47413">
    <property type="entry name" value="lambda repressor-like DNA-binding domains"/>
    <property type="match status" value="1"/>
</dbReference>
<evidence type="ECO:0000259" key="2">
    <source>
        <dbReference type="PROSITE" id="PS50943"/>
    </source>
</evidence>
<protein>
    <submittedName>
        <fullName evidence="3">Helix-turn-helix domain-containing protein</fullName>
    </submittedName>
</protein>
<organism evidence="3 4">
    <name type="scientific">Desulfonatronum thiosulfatophilum</name>
    <dbReference type="NCBI Taxonomy" id="617002"/>
    <lineage>
        <taxon>Bacteria</taxon>
        <taxon>Pseudomonadati</taxon>
        <taxon>Thermodesulfobacteriota</taxon>
        <taxon>Desulfovibrionia</taxon>
        <taxon>Desulfovibrionales</taxon>
        <taxon>Desulfonatronaceae</taxon>
        <taxon>Desulfonatronum</taxon>
    </lineage>
</organism>
<dbReference type="RefSeq" id="WP_208596542.1">
    <property type="nucleotide sequence ID" value="NZ_FMXO01000002.1"/>
</dbReference>
<dbReference type="PROSITE" id="PS50943">
    <property type="entry name" value="HTH_CROC1"/>
    <property type="match status" value="1"/>
</dbReference>
<keyword evidence="4" id="KW-1185">Reference proteome</keyword>
<feature type="compositionally biased region" description="Basic residues" evidence="1">
    <location>
        <begin position="93"/>
        <end position="106"/>
    </location>
</feature>
<dbReference type="Gene3D" id="1.10.260.40">
    <property type="entry name" value="lambda repressor-like DNA-binding domains"/>
    <property type="match status" value="1"/>
</dbReference>
<reference evidence="3 4" key="1">
    <citation type="submission" date="2016-10" db="EMBL/GenBank/DDBJ databases">
        <authorList>
            <person name="de Groot N.N."/>
        </authorList>
    </citation>
    <scope>NUCLEOTIDE SEQUENCE [LARGE SCALE GENOMIC DNA]</scope>
    <source>
        <strain evidence="3 4">ASO4-2</strain>
    </source>
</reference>
<dbReference type="SMART" id="SM00530">
    <property type="entry name" value="HTH_XRE"/>
    <property type="match status" value="1"/>
</dbReference>
<evidence type="ECO:0000256" key="1">
    <source>
        <dbReference type="SAM" id="MobiDB-lite"/>
    </source>
</evidence>
<dbReference type="InterPro" id="IPR010982">
    <property type="entry name" value="Lambda_DNA-bd_dom_sf"/>
</dbReference>
<dbReference type="GO" id="GO:0003677">
    <property type="term" value="F:DNA binding"/>
    <property type="evidence" value="ECO:0007669"/>
    <property type="project" value="InterPro"/>
</dbReference>
<dbReference type="CDD" id="cd00093">
    <property type="entry name" value="HTH_XRE"/>
    <property type="match status" value="1"/>
</dbReference>
<feature type="compositionally biased region" description="Basic and acidic residues" evidence="1">
    <location>
        <begin position="107"/>
        <end position="119"/>
    </location>
</feature>
<dbReference type="Pfam" id="PF13560">
    <property type="entry name" value="HTH_31"/>
    <property type="match status" value="1"/>
</dbReference>
<dbReference type="STRING" id="617002.SAMN05660653_00350"/>
<feature type="domain" description="HTH cro/C1-type" evidence="2">
    <location>
        <begin position="23"/>
        <end position="75"/>
    </location>
</feature>
<gene>
    <name evidence="3" type="ORF">SAMN05660653_00350</name>
</gene>
<accession>A0A1G6AHQ3</accession>
<sequence>MTTVEITSLLTDDAVLAELGARIAARRVELELTQAAVAEQAGIAKRTLERMEAGQTSQLTTLIRVLRVLDAVSGLDGLIPESGPRPMDLLKRKGKVRQRASGRRAAKATDKPWRWDDNS</sequence>
<feature type="region of interest" description="Disordered" evidence="1">
    <location>
        <begin position="93"/>
        <end position="119"/>
    </location>
</feature>
<dbReference type="InterPro" id="IPR001387">
    <property type="entry name" value="Cro/C1-type_HTH"/>
</dbReference>
<name>A0A1G6AHQ3_9BACT</name>